<dbReference type="EMBL" id="JARKIF010000028">
    <property type="protein sequence ID" value="KAJ7613404.1"/>
    <property type="molecule type" value="Genomic_DNA"/>
</dbReference>
<sequence>MSHRALCIPEIVAMICEDGVTCKAFQDPALNVLWRSQSTVVNVLKCMPGDIWQWEDEDPGQVTVSLSFLVQQLNQLRHLTVPCLDGPALDHLSQQSSLQCLTLLAQSALGISGIPSGELCDHRFPMKKLTVYFNDSPTVSGVLLRFRNRLLRDVTIRLPATTPARDVTQCYNTAAMVFREHPLSALSITCESSPATVHVAASPEQIALYAISATSLSPLFAISPTSVCLGPSVSILMTGQWLVLRLPGHAYCTSTSSPPCQMRFDATLIPQWQDQKPEWTRPHQKALTMLNLSDSRVGPPLAVAGFLSGLFPKLESVRYGRVRDPDTGALHDAWRKAVCDALPLLRDIRDEERYWTQRDDDREG</sequence>
<organism evidence="1 2">
    <name type="scientific">Roridomyces roridus</name>
    <dbReference type="NCBI Taxonomy" id="1738132"/>
    <lineage>
        <taxon>Eukaryota</taxon>
        <taxon>Fungi</taxon>
        <taxon>Dikarya</taxon>
        <taxon>Basidiomycota</taxon>
        <taxon>Agaricomycotina</taxon>
        <taxon>Agaricomycetes</taxon>
        <taxon>Agaricomycetidae</taxon>
        <taxon>Agaricales</taxon>
        <taxon>Marasmiineae</taxon>
        <taxon>Mycenaceae</taxon>
        <taxon>Roridomyces</taxon>
    </lineage>
</organism>
<name>A0AAD7B8M5_9AGAR</name>
<protein>
    <submittedName>
        <fullName evidence="1">Uncharacterized protein</fullName>
    </submittedName>
</protein>
<keyword evidence="2" id="KW-1185">Reference proteome</keyword>
<evidence type="ECO:0000313" key="2">
    <source>
        <dbReference type="Proteomes" id="UP001221142"/>
    </source>
</evidence>
<dbReference type="Proteomes" id="UP001221142">
    <property type="component" value="Unassembled WGS sequence"/>
</dbReference>
<gene>
    <name evidence="1" type="ORF">FB45DRAFT_1111866</name>
</gene>
<accession>A0AAD7B8M5</accession>
<proteinExistence type="predicted"/>
<reference evidence="1" key="1">
    <citation type="submission" date="2023-03" db="EMBL/GenBank/DDBJ databases">
        <title>Massive genome expansion in bonnet fungi (Mycena s.s.) driven by repeated elements and novel gene families across ecological guilds.</title>
        <authorList>
            <consortium name="Lawrence Berkeley National Laboratory"/>
            <person name="Harder C.B."/>
            <person name="Miyauchi S."/>
            <person name="Viragh M."/>
            <person name="Kuo A."/>
            <person name="Thoen E."/>
            <person name="Andreopoulos B."/>
            <person name="Lu D."/>
            <person name="Skrede I."/>
            <person name="Drula E."/>
            <person name="Henrissat B."/>
            <person name="Morin E."/>
            <person name="Kohler A."/>
            <person name="Barry K."/>
            <person name="LaButti K."/>
            <person name="Morin E."/>
            <person name="Salamov A."/>
            <person name="Lipzen A."/>
            <person name="Mereny Z."/>
            <person name="Hegedus B."/>
            <person name="Baldrian P."/>
            <person name="Stursova M."/>
            <person name="Weitz H."/>
            <person name="Taylor A."/>
            <person name="Grigoriev I.V."/>
            <person name="Nagy L.G."/>
            <person name="Martin F."/>
            <person name="Kauserud H."/>
        </authorList>
    </citation>
    <scope>NUCLEOTIDE SEQUENCE</scope>
    <source>
        <strain evidence="1">9284</strain>
    </source>
</reference>
<dbReference type="AlphaFoldDB" id="A0AAD7B8M5"/>
<comment type="caution">
    <text evidence="1">The sequence shown here is derived from an EMBL/GenBank/DDBJ whole genome shotgun (WGS) entry which is preliminary data.</text>
</comment>
<evidence type="ECO:0000313" key="1">
    <source>
        <dbReference type="EMBL" id="KAJ7613404.1"/>
    </source>
</evidence>